<keyword evidence="3" id="KW-1185">Reference proteome</keyword>
<name>A0ABZ0WIU4_9BURK</name>
<accession>A0ABZ0WIU4</accession>
<keyword evidence="1" id="KW-0732">Signal</keyword>
<dbReference type="Proteomes" id="UP001325479">
    <property type="component" value="Chromosome"/>
</dbReference>
<feature type="signal peptide" evidence="1">
    <location>
        <begin position="1"/>
        <end position="34"/>
    </location>
</feature>
<evidence type="ECO:0000313" key="2">
    <source>
        <dbReference type="EMBL" id="WQD77222.1"/>
    </source>
</evidence>
<gene>
    <name evidence="2" type="ORF">U0042_24685</name>
</gene>
<dbReference type="RefSeq" id="WP_114814747.1">
    <property type="nucleotide sequence ID" value="NZ_CP139965.1"/>
</dbReference>
<evidence type="ECO:0008006" key="4">
    <source>
        <dbReference type="Google" id="ProtNLM"/>
    </source>
</evidence>
<dbReference type="EMBL" id="CP139965">
    <property type="protein sequence ID" value="WQD77222.1"/>
    <property type="molecule type" value="Genomic_DNA"/>
</dbReference>
<evidence type="ECO:0000313" key="3">
    <source>
        <dbReference type="Proteomes" id="UP001325479"/>
    </source>
</evidence>
<organism evidence="2 3">
    <name type="scientific">Paraburkholderia kururiensis</name>
    <dbReference type="NCBI Taxonomy" id="984307"/>
    <lineage>
        <taxon>Bacteria</taxon>
        <taxon>Pseudomonadati</taxon>
        <taxon>Pseudomonadota</taxon>
        <taxon>Betaproteobacteria</taxon>
        <taxon>Burkholderiales</taxon>
        <taxon>Burkholderiaceae</taxon>
        <taxon>Paraburkholderia</taxon>
    </lineage>
</organism>
<reference evidence="2 3" key="1">
    <citation type="submission" date="2023-12" db="EMBL/GenBank/DDBJ databases">
        <title>Genome sequencing and assembly of bacterial species from a model synthetic community.</title>
        <authorList>
            <person name="Hogle S.L."/>
        </authorList>
    </citation>
    <scope>NUCLEOTIDE SEQUENCE [LARGE SCALE GENOMIC DNA]</scope>
    <source>
        <strain evidence="2 3">HAMBI 2494</strain>
    </source>
</reference>
<protein>
    <recommendedName>
        <fullName evidence="4">Surface antigen domain-containing protein</fullName>
    </recommendedName>
</protein>
<proteinExistence type="predicted"/>
<sequence>MPTHNHHPNRKPIRTLTSLGAGALLLACAGSALASNLSFLDNTPLAYIQQRDHDEIIKAVYVALDSKQDGQTANWTNQGSRNSVRIDAKITPHDTTKDGEKTCRKVDVELDAKGQSMTLVPSYCREGKGEWQFQKAR</sequence>
<evidence type="ECO:0000256" key="1">
    <source>
        <dbReference type="SAM" id="SignalP"/>
    </source>
</evidence>
<feature type="chain" id="PRO_5046999504" description="Surface antigen domain-containing protein" evidence="1">
    <location>
        <begin position="35"/>
        <end position="137"/>
    </location>
</feature>